<evidence type="ECO:0000256" key="2">
    <source>
        <dbReference type="ARBA" id="ARBA00022801"/>
    </source>
</evidence>
<evidence type="ECO:0000256" key="1">
    <source>
        <dbReference type="ARBA" id="ARBA00022786"/>
    </source>
</evidence>
<feature type="domain" description="Peptidase C19 ubiquitin carboxyl-terminal hydrolase" evidence="4">
    <location>
        <begin position="25"/>
        <end position="342"/>
    </location>
</feature>
<reference evidence="5" key="3">
    <citation type="submission" date="2002-02" db="EMBL/GenBank/DDBJ databases">
        <authorList>
            <person name="Town C.D."/>
            <person name="Kaul S."/>
        </authorList>
    </citation>
    <scope>NUCLEOTIDE SEQUENCE</scope>
</reference>
<keyword evidence="2" id="KW-0378">Hydrolase</keyword>
<feature type="compositionally biased region" description="Low complexity" evidence="3">
    <location>
        <begin position="39"/>
        <end position="48"/>
    </location>
</feature>
<reference key="1">
    <citation type="journal article" date="1999" name="Nature">
        <title>Sequence and analysis of chromosome 2 of the plant Arabidopsis thaliana.</title>
        <authorList>
            <person name="Lin X."/>
            <person name="Kaul S."/>
            <person name="Rounsley S."/>
            <person name="Shea T.P."/>
            <person name="Benito M.I."/>
            <person name="Town C.D."/>
            <person name="Fujii C.Y."/>
            <person name="Mason T."/>
            <person name="Bowman C.L."/>
            <person name="Barnstead M."/>
            <person name="Feldblyum T.V."/>
            <person name="Buell C.R."/>
            <person name="Ketchum K.A."/>
            <person name="Lee J."/>
            <person name="Ronning C.M."/>
            <person name="Koo H.L."/>
            <person name="Moffat K.S."/>
            <person name="Cronin L.A."/>
            <person name="Shen M."/>
            <person name="Pai G."/>
            <person name="Van Aken S."/>
            <person name="Umayam L."/>
            <person name="Tallon L.J."/>
            <person name="Gill J.E."/>
            <person name="Adams M.D."/>
            <person name="Carrera A.J."/>
            <person name="Creasy T.H."/>
            <person name="Goodman H.M."/>
            <person name="Somerville C.R."/>
            <person name="Copenhaver G.P."/>
            <person name="Preuss D."/>
            <person name="Nierman W.C."/>
            <person name="White O."/>
            <person name="Eisen J.A."/>
            <person name="Salzberg S.L."/>
            <person name="Fraser C.M."/>
            <person name="Venter J.C."/>
        </authorList>
    </citation>
    <scope>NUCLEOTIDE SEQUENCE [LARGE SCALE GENOMIC DNA]</scope>
    <source>
        <strain>cv. Columbia</strain>
    </source>
</reference>
<evidence type="ECO:0000313" key="5">
    <source>
        <dbReference type="EMBL" id="AAC73038.1"/>
    </source>
</evidence>
<dbReference type="AlphaFoldDB" id="Q9ZUW4"/>
<dbReference type="PIR" id="H84674">
    <property type="entry name" value="H84674"/>
</dbReference>
<dbReference type="InterPro" id="IPR001394">
    <property type="entry name" value="Peptidase_C19_UCH"/>
</dbReference>
<evidence type="ECO:0000256" key="3">
    <source>
        <dbReference type="SAM" id="MobiDB-lite"/>
    </source>
</evidence>
<proteinExistence type="predicted"/>
<dbReference type="ExpressionAtlas" id="Q9ZUW4">
    <property type="expression patterns" value="baseline and differential"/>
</dbReference>
<evidence type="ECO:0000259" key="4">
    <source>
        <dbReference type="Pfam" id="PF00443"/>
    </source>
</evidence>
<dbReference type="PANTHER" id="PTHR22975">
    <property type="entry name" value="UBIQUITIN SPECIFIC PROTEINASE"/>
    <property type="match status" value="1"/>
</dbReference>
<feature type="region of interest" description="Disordered" evidence="3">
    <location>
        <begin position="19"/>
        <end position="112"/>
    </location>
</feature>
<protein>
    <submittedName>
        <fullName evidence="5">Uncharacterized protein At2g27620</fullName>
    </submittedName>
</protein>
<dbReference type="EMBL" id="AC005824">
    <property type="protein sequence ID" value="AAC73038.1"/>
    <property type="molecule type" value="Genomic_DNA"/>
</dbReference>
<dbReference type="PANTHER" id="PTHR22975:SF23">
    <property type="entry name" value="F6D8.33-RELATED"/>
    <property type="match status" value="1"/>
</dbReference>
<keyword evidence="1" id="KW-0833">Ubl conjugation pathway</keyword>
<dbReference type="GO" id="GO:0016579">
    <property type="term" value="P:protein deubiquitination"/>
    <property type="evidence" value="ECO:0007669"/>
    <property type="project" value="InterPro"/>
</dbReference>
<gene>
    <name evidence="5" type="ordered locus">At2g27620</name>
</gene>
<name>Q9ZUW4_ARATH</name>
<feature type="compositionally biased region" description="Basic residues" evidence="3">
    <location>
        <begin position="26"/>
        <end position="38"/>
    </location>
</feature>
<feature type="compositionally biased region" description="Polar residues" evidence="3">
    <location>
        <begin position="91"/>
        <end position="104"/>
    </location>
</feature>
<reference evidence="5" key="2">
    <citation type="submission" date="2000-03" db="EMBL/GenBank/DDBJ databases">
        <authorList>
            <person name="Rounsley S.D."/>
            <person name="Lin X."/>
            <person name="Kaul S."/>
            <person name="Shea T.P."/>
            <person name="Fujii C.Y."/>
            <person name="Mason T.M."/>
            <person name="Shen M."/>
            <person name="Ronning C.M."/>
            <person name="Fraser C.M."/>
            <person name="Somerville C.R."/>
            <person name="Venter J.C."/>
        </authorList>
    </citation>
    <scope>NUCLEOTIDE SEQUENCE</scope>
</reference>
<dbReference type="Pfam" id="PF00443">
    <property type="entry name" value="UCH"/>
    <property type="match status" value="1"/>
</dbReference>
<dbReference type="InterPro" id="IPR052398">
    <property type="entry name" value="Ubiquitin_hydrolase_53/54"/>
</dbReference>
<sequence length="352" mass="39863">MASKAKLDAAAAAEADLLLEEEKKSQSKKRKNTSKKKTSTSISSPLSKTVEHKSSDILEPESTSPSLGKVEEDSMEPDATLSSERGRLEISPNTVNQEEVTQNIPVEDSQSEHLESALRDAATRYNSALDMTLKSSDAAEVLVTILESWHCWKNAERESLVTRLFTLEENERMSCRKCRKKPNYPEQSSYGIVMAADSIRDLKCALGNIEFVDILKVIRMDYTMLCDVKTGGCGITNLVHHILMLEWEKSETEKEISETTKALYWEIDISRMYEGLKPNTKYRLVSMVGCGVEEEEHICIAYENNRWFNLRHDALTREDVGNWKSVVGFCEERKVRPEILFYEATGSIDSLN</sequence>
<dbReference type="GO" id="GO:0004843">
    <property type="term" value="F:cysteine-type deubiquitinase activity"/>
    <property type="evidence" value="ECO:0007669"/>
    <property type="project" value="InterPro"/>
</dbReference>
<organism evidence="5">
    <name type="scientific">Arabidopsis thaliana</name>
    <name type="common">Mouse-ear cress</name>
    <dbReference type="NCBI Taxonomy" id="3702"/>
    <lineage>
        <taxon>Eukaryota</taxon>
        <taxon>Viridiplantae</taxon>
        <taxon>Streptophyta</taxon>
        <taxon>Embryophyta</taxon>
        <taxon>Tracheophyta</taxon>
        <taxon>Spermatophyta</taxon>
        <taxon>Magnoliopsida</taxon>
        <taxon>eudicotyledons</taxon>
        <taxon>Gunneridae</taxon>
        <taxon>Pentapetalae</taxon>
        <taxon>rosids</taxon>
        <taxon>malvids</taxon>
        <taxon>Brassicales</taxon>
        <taxon>Brassicaceae</taxon>
        <taxon>Camelineae</taxon>
        <taxon>Arabidopsis</taxon>
    </lineage>
</organism>
<accession>Q9ZUW4</accession>